<name>A0ABN1CJ53_SACER</name>
<organism evidence="2 3">
    <name type="scientific">Saccharopolyspora erythraea</name>
    <name type="common">Streptomyces erythraeus</name>
    <dbReference type="NCBI Taxonomy" id="1836"/>
    <lineage>
        <taxon>Bacteria</taxon>
        <taxon>Bacillati</taxon>
        <taxon>Actinomycetota</taxon>
        <taxon>Actinomycetes</taxon>
        <taxon>Pseudonocardiales</taxon>
        <taxon>Pseudonocardiaceae</taxon>
        <taxon>Saccharopolyspora</taxon>
    </lineage>
</organism>
<reference evidence="2 3" key="1">
    <citation type="journal article" date="2019" name="Int. J. Syst. Evol. Microbiol.">
        <title>The Global Catalogue of Microorganisms (GCM) 10K type strain sequencing project: providing services to taxonomists for standard genome sequencing and annotation.</title>
        <authorList>
            <consortium name="The Broad Institute Genomics Platform"/>
            <consortium name="The Broad Institute Genome Sequencing Center for Infectious Disease"/>
            <person name="Wu L."/>
            <person name="Ma J."/>
        </authorList>
    </citation>
    <scope>NUCLEOTIDE SEQUENCE [LARGE SCALE GENOMIC DNA]</scope>
    <source>
        <strain evidence="2 3">JCM 10303</strain>
    </source>
</reference>
<accession>A0ABN1CJ53</accession>
<evidence type="ECO:0000256" key="1">
    <source>
        <dbReference type="SAM" id="Phobius"/>
    </source>
</evidence>
<dbReference type="Proteomes" id="UP001500729">
    <property type="component" value="Unassembled WGS sequence"/>
</dbReference>
<protein>
    <submittedName>
        <fullName evidence="2">Uncharacterized protein</fullName>
    </submittedName>
</protein>
<sequence length="85" mass="8753">MWALCGWPRQRVAGPRVVSTQPGRAGMGLTSSVGLVSGMATISLRGLRVLLPRVLAPARRCALGFAALPVSVGAASFAAWSDGFS</sequence>
<comment type="caution">
    <text evidence="2">The sequence shown here is derived from an EMBL/GenBank/DDBJ whole genome shotgun (WGS) entry which is preliminary data.</text>
</comment>
<keyword evidence="3" id="KW-1185">Reference proteome</keyword>
<evidence type="ECO:0000313" key="3">
    <source>
        <dbReference type="Proteomes" id="UP001500729"/>
    </source>
</evidence>
<gene>
    <name evidence="2" type="ORF">GCM10009533_19240</name>
</gene>
<evidence type="ECO:0000313" key="2">
    <source>
        <dbReference type="EMBL" id="GAA0520251.1"/>
    </source>
</evidence>
<keyword evidence="1" id="KW-0812">Transmembrane</keyword>
<proteinExistence type="predicted"/>
<dbReference type="EMBL" id="BAAAGS010000009">
    <property type="protein sequence ID" value="GAA0520251.1"/>
    <property type="molecule type" value="Genomic_DNA"/>
</dbReference>
<keyword evidence="1" id="KW-0472">Membrane</keyword>
<feature type="transmembrane region" description="Helical" evidence="1">
    <location>
        <begin position="62"/>
        <end position="80"/>
    </location>
</feature>
<keyword evidence="1" id="KW-1133">Transmembrane helix</keyword>
<feature type="transmembrane region" description="Helical" evidence="1">
    <location>
        <begin position="29"/>
        <end position="50"/>
    </location>
</feature>